<keyword evidence="3" id="KW-1185">Reference proteome</keyword>
<dbReference type="Gene3D" id="3.90.1150.10">
    <property type="entry name" value="Aspartate Aminotransferase, domain 1"/>
    <property type="match status" value="1"/>
</dbReference>
<sequence>MESLGGAEFAPESTYLNTSTCGLLPARSVAAATELMRQLVAGRPGGAGDYEPLAAVRHSFAQIAQVDEERVALGGSVSVHTGLIANSLPTGAEVLIPEGEFVSVVTPFVVRGDLKPRFVPLDGLADAVGPETALVAFSAVQSADGRIADLSAVREAAARHGARTLVDASQSAGWLPLRAGDWDYTVTGGFKFLLCPRGVSFLTLTEEAQNEVAPIHAGGFAAADLSDAPYGPVKHLAPSARRYDEPPAYLAYHAAQRSLELIEEIGVPAIHKHATDLAHRFREGLTTLGHPSIPGDSAIVAIPGLGHLEPELARAGVLVAERAGNLRVAFHLYNSVGDVESVLSLLRRLR</sequence>
<gene>
    <name evidence="2" type="ORF">NBG84_25030</name>
</gene>
<dbReference type="GO" id="GO:0008483">
    <property type="term" value="F:transaminase activity"/>
    <property type="evidence" value="ECO:0007669"/>
    <property type="project" value="UniProtKB-KW"/>
</dbReference>
<comment type="caution">
    <text evidence="2">The sequence shown here is derived from an EMBL/GenBank/DDBJ whole genome shotgun (WGS) entry which is preliminary data.</text>
</comment>
<evidence type="ECO:0000259" key="1">
    <source>
        <dbReference type="Pfam" id="PF00266"/>
    </source>
</evidence>
<dbReference type="EMBL" id="JAMQAW010000031">
    <property type="protein sequence ID" value="MCM2391512.1"/>
    <property type="molecule type" value="Genomic_DNA"/>
</dbReference>
<dbReference type="InterPro" id="IPR000192">
    <property type="entry name" value="Aminotrans_V_dom"/>
</dbReference>
<dbReference type="Gene3D" id="3.40.640.10">
    <property type="entry name" value="Type I PLP-dependent aspartate aminotransferase-like (Major domain)"/>
    <property type="match status" value="1"/>
</dbReference>
<feature type="domain" description="Aminotransferase class V" evidence="1">
    <location>
        <begin position="121"/>
        <end position="293"/>
    </location>
</feature>
<organism evidence="2 3">
    <name type="scientific">Streptomyces albipurpureus</name>
    <dbReference type="NCBI Taxonomy" id="2897419"/>
    <lineage>
        <taxon>Bacteria</taxon>
        <taxon>Bacillati</taxon>
        <taxon>Actinomycetota</taxon>
        <taxon>Actinomycetes</taxon>
        <taxon>Kitasatosporales</taxon>
        <taxon>Streptomycetaceae</taxon>
        <taxon>Streptomyces</taxon>
    </lineage>
</organism>
<keyword evidence="2" id="KW-0808">Transferase</keyword>
<evidence type="ECO:0000313" key="2">
    <source>
        <dbReference type="EMBL" id="MCM2391512.1"/>
    </source>
</evidence>
<dbReference type="InterPro" id="IPR015424">
    <property type="entry name" value="PyrdxlP-dep_Trfase"/>
</dbReference>
<proteinExistence type="predicted"/>
<dbReference type="RefSeq" id="WP_250921844.1">
    <property type="nucleotide sequence ID" value="NZ_JAMQAW010000031.1"/>
</dbReference>
<evidence type="ECO:0000313" key="3">
    <source>
        <dbReference type="Proteomes" id="UP001431429"/>
    </source>
</evidence>
<accession>A0ABT0USC9</accession>
<protein>
    <submittedName>
        <fullName evidence="2">Aminotransferase class V-fold PLP-dependent enzyme</fullName>
    </submittedName>
</protein>
<keyword evidence="2" id="KW-0032">Aminotransferase</keyword>
<dbReference type="Proteomes" id="UP001431429">
    <property type="component" value="Unassembled WGS sequence"/>
</dbReference>
<dbReference type="PANTHER" id="PTHR43586:SF21">
    <property type="entry name" value="PYRIDOXAL PHOSPHATE (PLP)-DEPENDENT ASPARTATE AMINOTRANSFERASE SUPERFAMILY"/>
    <property type="match status" value="1"/>
</dbReference>
<dbReference type="Pfam" id="PF00266">
    <property type="entry name" value="Aminotran_5"/>
    <property type="match status" value="1"/>
</dbReference>
<dbReference type="InterPro" id="IPR015422">
    <property type="entry name" value="PyrdxlP-dep_Trfase_small"/>
</dbReference>
<dbReference type="InterPro" id="IPR015421">
    <property type="entry name" value="PyrdxlP-dep_Trfase_major"/>
</dbReference>
<dbReference type="SUPFAM" id="SSF53383">
    <property type="entry name" value="PLP-dependent transferases"/>
    <property type="match status" value="1"/>
</dbReference>
<reference evidence="2" key="1">
    <citation type="submission" date="2022-06" db="EMBL/GenBank/DDBJ databases">
        <title>Genome public.</title>
        <authorList>
            <person name="Sun Q."/>
        </authorList>
    </citation>
    <scope>NUCLEOTIDE SEQUENCE</scope>
    <source>
        <strain evidence="2">CWNU-1</strain>
    </source>
</reference>
<dbReference type="PANTHER" id="PTHR43586">
    <property type="entry name" value="CYSTEINE DESULFURASE"/>
    <property type="match status" value="1"/>
</dbReference>
<name>A0ABT0USC9_9ACTN</name>